<dbReference type="SUPFAM" id="SSF140996">
    <property type="entry name" value="Hermes dimerisation domain"/>
    <property type="match status" value="1"/>
</dbReference>
<dbReference type="SUPFAM" id="SSF53098">
    <property type="entry name" value="Ribonuclease H-like"/>
    <property type="match status" value="1"/>
</dbReference>
<evidence type="ECO:0000256" key="4">
    <source>
        <dbReference type="ARBA" id="ARBA00022833"/>
    </source>
</evidence>
<dbReference type="InterPro" id="IPR008906">
    <property type="entry name" value="HATC_C_dom"/>
</dbReference>
<dbReference type="InterPro" id="IPR052035">
    <property type="entry name" value="ZnF_BED_domain_contain"/>
</dbReference>
<evidence type="ECO:0008006" key="11">
    <source>
        <dbReference type="Google" id="ProtNLM"/>
    </source>
</evidence>
<evidence type="ECO:0000259" key="8">
    <source>
        <dbReference type="Pfam" id="PF10683"/>
    </source>
</evidence>
<evidence type="ECO:0000256" key="2">
    <source>
        <dbReference type="ARBA" id="ARBA00022723"/>
    </source>
</evidence>
<feature type="domain" description="Hermes trasposase DNA-binding" evidence="8">
    <location>
        <begin position="58"/>
        <end position="124"/>
    </location>
</feature>
<evidence type="ECO:0000259" key="7">
    <source>
        <dbReference type="Pfam" id="PF05699"/>
    </source>
</evidence>
<comment type="caution">
    <text evidence="9">The sequence shown here is derived from an EMBL/GenBank/DDBJ whole genome shotgun (WGS) entry which is preliminary data.</text>
</comment>
<dbReference type="Gene3D" id="1.10.10.1070">
    <property type="entry name" value="Zinc finger, BED domain-containing"/>
    <property type="match status" value="1"/>
</dbReference>
<dbReference type="Pfam" id="PF05699">
    <property type="entry name" value="Dimer_Tnp_hAT"/>
    <property type="match status" value="1"/>
</dbReference>
<feature type="domain" description="HAT C-terminal dimerisation" evidence="7">
    <location>
        <begin position="501"/>
        <end position="580"/>
    </location>
</feature>
<proteinExistence type="predicted"/>
<organism evidence="9 10">
    <name type="scientific">Rotaria sordida</name>
    <dbReference type="NCBI Taxonomy" id="392033"/>
    <lineage>
        <taxon>Eukaryota</taxon>
        <taxon>Metazoa</taxon>
        <taxon>Spiralia</taxon>
        <taxon>Gnathifera</taxon>
        <taxon>Rotifera</taxon>
        <taxon>Eurotatoria</taxon>
        <taxon>Bdelloidea</taxon>
        <taxon>Philodinida</taxon>
        <taxon>Philodinidae</taxon>
        <taxon>Rotaria</taxon>
    </lineage>
</organism>
<dbReference type="GO" id="GO:0008270">
    <property type="term" value="F:zinc ion binding"/>
    <property type="evidence" value="ECO:0007669"/>
    <property type="project" value="UniProtKB-KW"/>
</dbReference>
<evidence type="ECO:0000256" key="5">
    <source>
        <dbReference type="ARBA" id="ARBA00023242"/>
    </source>
</evidence>
<dbReference type="PANTHER" id="PTHR46481:SF10">
    <property type="entry name" value="ZINC FINGER BED DOMAIN-CONTAINING PROTEIN 39"/>
    <property type="match status" value="1"/>
</dbReference>
<keyword evidence="3" id="KW-0863">Zinc-finger</keyword>
<feature type="compositionally biased region" description="Basic and acidic residues" evidence="6">
    <location>
        <begin position="593"/>
        <end position="621"/>
    </location>
</feature>
<accession>A0A819CC21</accession>
<evidence type="ECO:0000256" key="1">
    <source>
        <dbReference type="ARBA" id="ARBA00004123"/>
    </source>
</evidence>
<dbReference type="Pfam" id="PF10683">
    <property type="entry name" value="DBD_Tnp_Hermes"/>
    <property type="match status" value="1"/>
</dbReference>
<sequence length="635" mass="73495">MKQDYVICDSCKSLISYKAQTGTGGMQKHIECCRKISNVLDEHNESKITKYFHSTKNKLNYVPLKLKNKITNSLVEFIILDGRPFEIVNGPGFINLIECVLGVGRTLLESSTVSASDLIADPTTLSRHIDRIYDERKCQLISLFQTIKSFVITVDFWKEYFTGVHYAGISFHHVNTQFKLNTFILCCRAYELENQTSPNIRRFVNSILDEFGLSFDTSSSYVVSDNENKMRCAFADLKRVGCSDHYLNKILEKTFTDEKQLELKETQKLFNLIKEIIEYVRRAHRQNKLSKKLQIFSKTRFNGAFIMFYVFNEIFEEIPQSLNANHLLSYSLINKQLLHQLCDFLIHFDIVIEKLSDEQRPTIHLVVPLRQYLINCCVVHNDDEGGLISIKKFIDDQIKTMWIPQDEHLLATILHPQLKHFDKNPSDKSRAMQVLQKEIHKRTTANQSSSSFDSSSTSITMSALTSSSEKKTTEIRKKNLLSLCFDDPRSPTSTVDEFSSWMSSTLTIDDEENDDILGFWSYHNQSFPIISTIVRDIFAIPASNTTVERLFSISKYTITDKRTRLGMEKINKLMFLRKNLNILKAIFDNQMGDKEQNQEKRKNDQSSNKSSDENSKKQKVDENDDILIEEKENMF</sequence>
<dbReference type="GO" id="GO:0046983">
    <property type="term" value="F:protein dimerization activity"/>
    <property type="evidence" value="ECO:0007669"/>
    <property type="project" value="InterPro"/>
</dbReference>
<feature type="region of interest" description="Disordered" evidence="6">
    <location>
        <begin position="593"/>
        <end position="635"/>
    </location>
</feature>
<dbReference type="PANTHER" id="PTHR46481">
    <property type="entry name" value="ZINC FINGER BED DOMAIN-CONTAINING PROTEIN 4"/>
    <property type="match status" value="1"/>
</dbReference>
<dbReference type="GO" id="GO:0005634">
    <property type="term" value="C:nucleus"/>
    <property type="evidence" value="ECO:0007669"/>
    <property type="project" value="UniProtKB-SubCell"/>
</dbReference>
<comment type="subcellular location">
    <subcellularLocation>
        <location evidence="1">Nucleus</location>
    </subcellularLocation>
</comment>
<reference evidence="9" key="1">
    <citation type="submission" date="2021-02" db="EMBL/GenBank/DDBJ databases">
        <authorList>
            <person name="Nowell W R."/>
        </authorList>
    </citation>
    <scope>NUCLEOTIDE SEQUENCE</scope>
</reference>
<keyword evidence="2" id="KW-0479">Metal-binding</keyword>
<dbReference type="InterPro" id="IPR018473">
    <property type="entry name" value="Hermes_transposase_DNA-db"/>
</dbReference>
<dbReference type="Proteomes" id="UP000663823">
    <property type="component" value="Unassembled WGS sequence"/>
</dbReference>
<gene>
    <name evidence="9" type="ORF">OTI717_LOCUS19169</name>
</gene>
<keyword evidence="5" id="KW-0539">Nucleus</keyword>
<evidence type="ECO:0000313" key="10">
    <source>
        <dbReference type="Proteomes" id="UP000663823"/>
    </source>
</evidence>
<protein>
    <recommendedName>
        <fullName evidence="11">HAT C-terminal dimerisation domain-containing protein</fullName>
    </recommendedName>
</protein>
<name>A0A819CC21_9BILA</name>
<evidence type="ECO:0000256" key="3">
    <source>
        <dbReference type="ARBA" id="ARBA00022771"/>
    </source>
</evidence>
<dbReference type="EMBL" id="CAJOAX010002753">
    <property type="protein sequence ID" value="CAF3816905.1"/>
    <property type="molecule type" value="Genomic_DNA"/>
</dbReference>
<dbReference type="InterPro" id="IPR012337">
    <property type="entry name" value="RNaseH-like_sf"/>
</dbReference>
<keyword evidence="4" id="KW-0862">Zinc</keyword>
<dbReference type="AlphaFoldDB" id="A0A819CC21"/>
<evidence type="ECO:0000313" key="9">
    <source>
        <dbReference type="EMBL" id="CAF3816905.1"/>
    </source>
</evidence>
<evidence type="ECO:0000256" key="6">
    <source>
        <dbReference type="SAM" id="MobiDB-lite"/>
    </source>
</evidence>